<evidence type="ECO:0000313" key="3">
    <source>
        <dbReference type="Proteomes" id="UP000284205"/>
    </source>
</evidence>
<evidence type="ECO:0000313" key="2">
    <source>
        <dbReference type="EMBL" id="UVQ97259.1"/>
    </source>
</evidence>
<reference evidence="2" key="2">
    <citation type="submission" date="2022-08" db="EMBL/GenBank/DDBJ databases">
        <title>Genome Sequencing of Bacteroides fragilis Group Isolates with Nanopore Technology.</title>
        <authorList>
            <person name="Tisza M.J."/>
            <person name="Smith D."/>
            <person name="Dekker J.P."/>
        </authorList>
    </citation>
    <scope>NUCLEOTIDE SEQUENCE</scope>
    <source>
        <strain evidence="2">BFG-474</strain>
    </source>
</reference>
<dbReference type="AlphaFoldDB" id="A0A412FBE3"/>
<protein>
    <submittedName>
        <fullName evidence="1">Uncharacterized protein</fullName>
    </submittedName>
</protein>
<accession>A0A412FBE3</accession>
<proteinExistence type="predicted"/>
<gene>
    <name evidence="1" type="ORF">DWY26_23035</name>
    <name evidence="2" type="ORF">NXW23_02480</name>
</gene>
<dbReference type="Proteomes" id="UP001060260">
    <property type="component" value="Chromosome"/>
</dbReference>
<dbReference type="EMBL" id="CP103166">
    <property type="protein sequence ID" value="UVQ97259.1"/>
    <property type="molecule type" value="Genomic_DNA"/>
</dbReference>
<name>A0A412FBE3_9BACE</name>
<sequence>MEKYYELYHVYENENQDDVIKFIGIFHSPKEAWLVIKSLRNKPGFKQYSQKCFWVCKTYIDMIDGEDGFVFV</sequence>
<reference evidence="1 3" key="1">
    <citation type="submission" date="2018-08" db="EMBL/GenBank/DDBJ databases">
        <title>A genome reference for cultivated species of the human gut microbiota.</title>
        <authorList>
            <person name="Zou Y."/>
            <person name="Xue W."/>
            <person name="Luo G."/>
        </authorList>
    </citation>
    <scope>NUCLEOTIDE SEQUENCE [LARGE SCALE GENOMIC DNA]</scope>
    <source>
        <strain evidence="1 3">AF24-29LB</strain>
    </source>
</reference>
<dbReference type="RefSeq" id="WP_122119176.1">
    <property type="nucleotide sequence ID" value="NZ_CAXYLJ010000010.1"/>
</dbReference>
<dbReference type="Proteomes" id="UP000284205">
    <property type="component" value="Unassembled WGS sequence"/>
</dbReference>
<evidence type="ECO:0000313" key="1">
    <source>
        <dbReference type="EMBL" id="RGR64249.1"/>
    </source>
</evidence>
<dbReference type="EMBL" id="QRUO01000055">
    <property type="protein sequence ID" value="RGR64249.1"/>
    <property type="molecule type" value="Genomic_DNA"/>
</dbReference>
<organism evidence="1 3">
    <name type="scientific">Bacteroides caccae</name>
    <dbReference type="NCBI Taxonomy" id="47678"/>
    <lineage>
        <taxon>Bacteria</taxon>
        <taxon>Pseudomonadati</taxon>
        <taxon>Bacteroidota</taxon>
        <taxon>Bacteroidia</taxon>
        <taxon>Bacteroidales</taxon>
        <taxon>Bacteroidaceae</taxon>
        <taxon>Bacteroides</taxon>
    </lineage>
</organism>